<evidence type="ECO:0000313" key="3">
    <source>
        <dbReference type="Proteomes" id="UP000060778"/>
    </source>
</evidence>
<gene>
    <name evidence="2" type="ORF">EYM_00455</name>
</gene>
<name>A0A0U3FRK3_9CREN</name>
<dbReference type="InterPro" id="IPR001173">
    <property type="entry name" value="Glyco_trans_2-like"/>
</dbReference>
<keyword evidence="3" id="KW-1185">Reference proteome</keyword>
<accession>A0A0U3FRK3</accession>
<dbReference type="Gene3D" id="3.90.550.10">
    <property type="entry name" value="Spore Coat Polysaccharide Biosynthesis Protein SpsA, Chain A"/>
    <property type="match status" value="1"/>
</dbReference>
<protein>
    <recommendedName>
        <fullName evidence="1">Glycosyltransferase 2-like domain-containing protein</fullName>
    </recommendedName>
</protein>
<feature type="domain" description="Glycosyltransferase 2-like" evidence="1">
    <location>
        <begin position="33"/>
        <end position="204"/>
    </location>
</feature>
<dbReference type="RefSeq" id="WP_075049172.1">
    <property type="nucleotide sequence ID" value="NZ_CP006867.1"/>
</dbReference>
<dbReference type="EMBL" id="CP006867">
    <property type="protein sequence ID" value="ALU12112.1"/>
    <property type="molecule type" value="Genomic_DNA"/>
</dbReference>
<sequence>MRARYEMLGEATSCNEKTLSLTIYYNIENSKHLPTILAGLKSILDLDVSCHEVALVDNGSSDNTLKILRDFSQKYRNSKTVHLIRIGRNLGFSRANNVAYYALRDEYGPYEYVLLVNNDAIILSEPIKILISILREFDGIGGVQGILINEDGIDSGPMEWDYTSFPSRPLLSWKYEKKLVRYPQVTPFLDGAVSIFKARVLDEVGFFDPLSFMYGDDYVLGAKIWKGGYALLFVPVIVGYHKRSATLSRYSNLFAYWSSYYHSCAAIRYSEGAFRIWNCMGMLWTIAKSLSAYFLEMNGRHLDWARGRMASLIECPELSPKGFPQWPVLIDDNLVSSIIGELTSIVGINEASRRKLDKLLRTLRERLG</sequence>
<proteinExistence type="predicted"/>
<reference evidence="2 3" key="1">
    <citation type="submission" date="2013-11" db="EMBL/GenBank/DDBJ databases">
        <title>Comparative genomics of Ignicoccus.</title>
        <authorList>
            <person name="Podar M."/>
        </authorList>
    </citation>
    <scope>NUCLEOTIDE SEQUENCE [LARGE SCALE GENOMIC DNA]</scope>
    <source>
        <strain evidence="2 3">DSM 13165</strain>
    </source>
</reference>
<evidence type="ECO:0000313" key="2">
    <source>
        <dbReference type="EMBL" id="ALU12112.1"/>
    </source>
</evidence>
<evidence type="ECO:0000259" key="1">
    <source>
        <dbReference type="Pfam" id="PF00535"/>
    </source>
</evidence>
<dbReference type="PATRIC" id="fig|940295.4.peg.90"/>
<dbReference type="SUPFAM" id="SSF53448">
    <property type="entry name" value="Nucleotide-diphospho-sugar transferases"/>
    <property type="match status" value="1"/>
</dbReference>
<dbReference type="Proteomes" id="UP000060778">
    <property type="component" value="Chromosome"/>
</dbReference>
<dbReference type="Pfam" id="PF00535">
    <property type="entry name" value="Glycos_transf_2"/>
    <property type="match status" value="1"/>
</dbReference>
<dbReference type="InterPro" id="IPR029044">
    <property type="entry name" value="Nucleotide-diphossugar_trans"/>
</dbReference>
<organism evidence="2 3">
    <name type="scientific">Ignicoccus islandicus DSM 13165</name>
    <dbReference type="NCBI Taxonomy" id="940295"/>
    <lineage>
        <taxon>Archaea</taxon>
        <taxon>Thermoproteota</taxon>
        <taxon>Thermoprotei</taxon>
        <taxon>Desulfurococcales</taxon>
        <taxon>Desulfurococcaceae</taxon>
        <taxon>Ignicoccus</taxon>
    </lineage>
</organism>
<dbReference type="OrthoDB" id="31358at2157"/>
<dbReference type="AlphaFoldDB" id="A0A0U3FRK3"/>
<dbReference type="KEGG" id="iis:EYM_00455"/>
<dbReference type="PANTHER" id="PTHR43179">
    <property type="entry name" value="RHAMNOSYLTRANSFERASE WBBL"/>
    <property type="match status" value="1"/>
</dbReference>
<dbReference type="STRING" id="940295.EYM_00455"/>
<dbReference type="PANTHER" id="PTHR43179:SF7">
    <property type="entry name" value="RHAMNOSYLTRANSFERASE WBBL"/>
    <property type="match status" value="1"/>
</dbReference>
<dbReference type="GeneID" id="30679511"/>